<evidence type="ECO:0000256" key="1">
    <source>
        <dbReference type="ARBA" id="ARBA00023054"/>
    </source>
</evidence>
<evidence type="ECO:0000256" key="4">
    <source>
        <dbReference type="ARBA" id="ARBA00024208"/>
    </source>
</evidence>
<keyword evidence="8" id="KW-1185">Reference proteome</keyword>
<feature type="coiled-coil region" evidence="5">
    <location>
        <begin position="619"/>
        <end position="714"/>
    </location>
</feature>
<evidence type="ECO:0000256" key="2">
    <source>
        <dbReference type="ARBA" id="ARBA00023242"/>
    </source>
</evidence>
<feature type="region of interest" description="Disordered" evidence="6">
    <location>
        <begin position="801"/>
        <end position="820"/>
    </location>
</feature>
<feature type="compositionally biased region" description="Acidic residues" evidence="6">
    <location>
        <begin position="1181"/>
        <end position="1201"/>
    </location>
</feature>
<dbReference type="PANTHER" id="PTHR31908">
    <property type="entry name" value="PROTEIN CROWDED NUCLEI 4"/>
    <property type="match status" value="1"/>
</dbReference>
<evidence type="ECO:0000256" key="5">
    <source>
        <dbReference type="SAM" id="Coils"/>
    </source>
</evidence>
<sequence length="1220" mass="139707">MFTPQRKVWSGWSLTPRSEPAQKNGSGSDLNPTSSPRNGETVSKGKGIAFMGSTPPPPAGLLGDNSGNLENEGVVERISKLENELFEYQYNMGLLLIEKKEWTSKYEEHRQALGEAQDVLKREQAAHLIAFSEAEKREENLRKALGVEKQCVLDLEKALHEMRSDHAEIKFTADSKLAEANALVVSVQEKSLEVEAKVHAADAKLAEVSRKSSEIERKLHEVEAQENALRRDRLSFNSEREAHENSISKQREDLREWERKLQEGEERLSEGRRLLNQREQRANENDRILKQKHSDLDDVQKKIDLANATLKKKEEDIGSRLANLALKEKQADAIRMSQEKKEKELLELEEKLNVRERVEIQKLLDEHKTLLDVKRQEFEFEMDQKRKSLDEDLKNKVVEVERKEAEVNHMEEKVAKREQALEKKLEKFKEKEKDFESKSKALKEREKSVKVEERNLENEKKLILADKQNMLGLKVELERMQADLEEQQLKINKEKEDLKVTEEERSEHARLQSQLKQEIDDCRIQRELLLKEAEDLKQEKEKFEKEWEDLDEKRVQIKKELEDMTVQKEKLQKLKRSEEERLNNEKLETQNYVREELEALRLAKDSFTASMEHEKSIMAEKFESEKSQMLQDFERQKRELETEMRRKQEEMDHCSYEREKLFEEERDKELNKVNYLREVAQREMVEMKVERLRLQKEQEEISANQKHLEGQQLEMRKDIDELVGLSRKLKDQREQFMKERERFVAFVEKQKSCTYCGEITREFVLSDLQSLAEMDGANALPLPRLAQDYFEEAVQGTSERPNIEISPGVGNSGSPTSGETMSWLRKCTTKLFKFSPGKKIELTTTQNVIEVASLTEKHVTVEELPKRLLNTEQEPELSFAIANDSFDAERIQSDNSIREIEAGLDPSVDNSNISSKAHGILEDSQHSGRKVVRRKAGKSGRPRVNRTQAVKKVVAEANASLVNSLEHNEIDANGNADNAVSMNEESREESSLVGAGPRNKLKRNRVHTSQTTASEQEGGYSEGHSDSVTAEGRRKRRQKDTPAVQTPVEKRYNLRRHRTATSVAANGALSDPSKGKEKDGGGGGRIEEEIPNSNAAPVEEVDVGDGTRKDFSNFNATPAPSAGVASEDEKALRNTEVVHEFSSDRPIRDGNAENDIAMSEEVNGTPGARHYINKDQRSESSGEDGAGDEDNGVDDNDDEGEAEHPGEVSIGKKFWTFLTT</sequence>
<dbReference type="Proteomes" id="UP001642360">
    <property type="component" value="Unassembled WGS sequence"/>
</dbReference>
<evidence type="ECO:0000256" key="3">
    <source>
        <dbReference type="ARBA" id="ARBA00024186"/>
    </source>
</evidence>
<comment type="similarity">
    <text evidence="4">Belongs to the CRWN family.</text>
</comment>
<keyword evidence="2" id="KW-0539">Nucleus</keyword>
<feature type="compositionally biased region" description="Basic and acidic residues" evidence="6">
    <location>
        <begin position="1073"/>
        <end position="1088"/>
    </location>
</feature>
<evidence type="ECO:0000313" key="7">
    <source>
        <dbReference type="EMBL" id="CAK9143859.1"/>
    </source>
</evidence>
<feature type="region of interest" description="Disordered" evidence="6">
    <location>
        <begin position="918"/>
        <end position="950"/>
    </location>
</feature>
<feature type="region of interest" description="Disordered" evidence="6">
    <location>
        <begin position="234"/>
        <end position="254"/>
    </location>
</feature>
<dbReference type="GO" id="GO:0005652">
    <property type="term" value="C:nuclear lamina"/>
    <property type="evidence" value="ECO:0007669"/>
    <property type="project" value="UniProtKB-SubCell"/>
</dbReference>
<dbReference type="PANTHER" id="PTHR31908:SF11">
    <property type="entry name" value="PROTEIN CROWDED NUCLEI 1"/>
    <property type="match status" value="1"/>
</dbReference>
<dbReference type="AlphaFoldDB" id="A0ABC8RLD5"/>
<dbReference type="EMBL" id="CAUOFW020001343">
    <property type="protein sequence ID" value="CAK9143859.1"/>
    <property type="molecule type" value="Genomic_DNA"/>
</dbReference>
<feature type="region of interest" description="Disordered" evidence="6">
    <location>
        <begin position="1"/>
        <end position="65"/>
    </location>
</feature>
<feature type="compositionally biased region" description="Polar residues" evidence="6">
    <location>
        <begin position="12"/>
        <end position="41"/>
    </location>
</feature>
<comment type="caution">
    <text evidence="7">The sequence shown here is derived from an EMBL/GenBank/DDBJ whole genome shotgun (WGS) entry which is preliminary data.</text>
</comment>
<name>A0ABC8RLD5_9AQUA</name>
<feature type="compositionally biased region" description="Basic and acidic residues" evidence="6">
    <location>
        <begin position="1127"/>
        <end position="1151"/>
    </location>
</feature>
<reference evidence="7 8" key="1">
    <citation type="submission" date="2024-02" db="EMBL/GenBank/DDBJ databases">
        <authorList>
            <person name="Vignale AGUSTIN F."/>
            <person name="Sosa J E."/>
            <person name="Modenutti C."/>
        </authorList>
    </citation>
    <scope>NUCLEOTIDE SEQUENCE [LARGE SCALE GENOMIC DNA]</scope>
</reference>
<organism evidence="7 8">
    <name type="scientific">Ilex paraguariensis</name>
    <name type="common">yerba mate</name>
    <dbReference type="NCBI Taxonomy" id="185542"/>
    <lineage>
        <taxon>Eukaryota</taxon>
        <taxon>Viridiplantae</taxon>
        <taxon>Streptophyta</taxon>
        <taxon>Embryophyta</taxon>
        <taxon>Tracheophyta</taxon>
        <taxon>Spermatophyta</taxon>
        <taxon>Magnoliopsida</taxon>
        <taxon>eudicotyledons</taxon>
        <taxon>Gunneridae</taxon>
        <taxon>Pentapetalae</taxon>
        <taxon>asterids</taxon>
        <taxon>campanulids</taxon>
        <taxon>Aquifoliales</taxon>
        <taxon>Aquifoliaceae</taxon>
        <taxon>Ilex</taxon>
    </lineage>
</organism>
<feature type="region of interest" description="Disordered" evidence="6">
    <location>
        <begin position="966"/>
        <end position="1220"/>
    </location>
</feature>
<evidence type="ECO:0000313" key="8">
    <source>
        <dbReference type="Proteomes" id="UP001642360"/>
    </source>
</evidence>
<comment type="subcellular location">
    <subcellularLocation>
        <location evidence="3">Nucleus lamina</location>
    </subcellularLocation>
</comment>
<protein>
    <recommendedName>
        <fullName evidence="9">Nuclear matrix constituent protein 1-like protein</fullName>
    </recommendedName>
</protein>
<evidence type="ECO:0008006" key="9">
    <source>
        <dbReference type="Google" id="ProtNLM"/>
    </source>
</evidence>
<evidence type="ECO:0000256" key="6">
    <source>
        <dbReference type="SAM" id="MobiDB-lite"/>
    </source>
</evidence>
<accession>A0ABC8RLD5</accession>
<proteinExistence type="inferred from homology"/>
<feature type="region of interest" description="Disordered" evidence="6">
    <location>
        <begin position="268"/>
        <end position="293"/>
    </location>
</feature>
<keyword evidence="1 5" id="KW-0175">Coiled coil</keyword>
<gene>
    <name evidence="7" type="ORF">ILEXP_LOCUS11595</name>
</gene>
<dbReference type="InterPro" id="IPR040418">
    <property type="entry name" value="CRWN"/>
</dbReference>
<feature type="compositionally biased region" description="Basic residues" evidence="6">
    <location>
        <begin position="927"/>
        <end position="944"/>
    </location>
</feature>